<dbReference type="GO" id="GO:0006053">
    <property type="term" value="P:N-acetylmannosamine catabolic process"/>
    <property type="evidence" value="ECO:0007669"/>
    <property type="project" value="TreeGrafter"/>
</dbReference>
<evidence type="ECO:0000256" key="6">
    <source>
        <dbReference type="ARBA" id="ARBA00023277"/>
    </source>
</evidence>
<dbReference type="PANTHER" id="PTHR36204">
    <property type="entry name" value="N-ACETYLMANNOSAMINE-6-PHOSPHATE 2-EPIMERASE-RELATED"/>
    <property type="match status" value="1"/>
</dbReference>
<dbReference type="PANTHER" id="PTHR36204:SF1">
    <property type="entry name" value="N-ACETYLMANNOSAMINE-6-PHOSPHATE 2-EPIMERASE-RELATED"/>
    <property type="match status" value="1"/>
</dbReference>
<dbReference type="InterPro" id="IPR007260">
    <property type="entry name" value="NanE"/>
</dbReference>
<proteinExistence type="inferred from homology"/>
<accession>A0A6I2F915</accession>
<dbReference type="Pfam" id="PF04131">
    <property type="entry name" value="NanE"/>
    <property type="match status" value="1"/>
</dbReference>
<organism evidence="8 9">
    <name type="scientific">Agromyces agglutinans</name>
    <dbReference type="NCBI Taxonomy" id="2662258"/>
    <lineage>
        <taxon>Bacteria</taxon>
        <taxon>Bacillati</taxon>
        <taxon>Actinomycetota</taxon>
        <taxon>Actinomycetes</taxon>
        <taxon>Micrococcales</taxon>
        <taxon>Microbacteriaceae</taxon>
        <taxon>Agromyces</taxon>
    </lineage>
</organism>
<comment type="pathway">
    <text evidence="3 7">Amino-sugar metabolism; N-acetylneuraminate degradation; D-fructose 6-phosphate from N-acetylneuraminate: step 3/5.</text>
</comment>
<comment type="catalytic activity">
    <reaction evidence="1 7">
        <text>an N-acyl-D-glucosamine 6-phosphate = an N-acyl-D-mannosamine 6-phosphate</text>
        <dbReference type="Rhea" id="RHEA:23932"/>
        <dbReference type="ChEBI" id="CHEBI:57599"/>
        <dbReference type="ChEBI" id="CHEBI:57666"/>
        <dbReference type="EC" id="5.1.3.9"/>
    </reaction>
</comment>
<evidence type="ECO:0000256" key="5">
    <source>
        <dbReference type="ARBA" id="ARBA00023235"/>
    </source>
</evidence>
<dbReference type="InterPro" id="IPR013785">
    <property type="entry name" value="Aldolase_TIM"/>
</dbReference>
<keyword evidence="5 7" id="KW-0413">Isomerase</keyword>
<dbReference type="HAMAP" id="MF_01235">
    <property type="entry name" value="ManNAc6P_epimer"/>
    <property type="match status" value="1"/>
</dbReference>
<dbReference type="AlphaFoldDB" id="A0A6I2F915"/>
<dbReference type="CDD" id="cd04729">
    <property type="entry name" value="NanE"/>
    <property type="match status" value="1"/>
</dbReference>
<comment type="caution">
    <text evidence="8">The sequence shown here is derived from an EMBL/GenBank/DDBJ whole genome shotgun (WGS) entry which is preliminary data.</text>
</comment>
<dbReference type="NCBIfam" id="NF002231">
    <property type="entry name" value="PRK01130.1"/>
    <property type="match status" value="1"/>
</dbReference>
<dbReference type="GO" id="GO:0047465">
    <property type="term" value="F:N-acylglucosamine-6-phosphate 2-epimerase activity"/>
    <property type="evidence" value="ECO:0007669"/>
    <property type="project" value="UniProtKB-EC"/>
</dbReference>
<protein>
    <recommendedName>
        <fullName evidence="7">Putative N-acetylmannosamine-6-phosphate 2-epimerase</fullName>
        <ecNumber evidence="7">5.1.3.9</ecNumber>
    </recommendedName>
    <alternativeName>
        <fullName evidence="7">ManNAc-6-P epimerase</fullName>
    </alternativeName>
</protein>
<name>A0A6I2F915_9MICO</name>
<evidence type="ECO:0000256" key="3">
    <source>
        <dbReference type="ARBA" id="ARBA00005081"/>
    </source>
</evidence>
<dbReference type="UniPathway" id="UPA00629">
    <property type="reaction ID" value="UER00682"/>
</dbReference>
<evidence type="ECO:0000256" key="1">
    <source>
        <dbReference type="ARBA" id="ARBA00000056"/>
    </source>
</evidence>
<keyword evidence="9" id="KW-1185">Reference proteome</keyword>
<dbReference type="GO" id="GO:0005829">
    <property type="term" value="C:cytosol"/>
    <property type="evidence" value="ECO:0007669"/>
    <property type="project" value="TreeGrafter"/>
</dbReference>
<evidence type="ECO:0000313" key="8">
    <source>
        <dbReference type="EMBL" id="MRG60734.1"/>
    </source>
</evidence>
<dbReference type="GO" id="GO:0019262">
    <property type="term" value="P:N-acetylneuraminate catabolic process"/>
    <property type="evidence" value="ECO:0007669"/>
    <property type="project" value="UniProtKB-UniRule"/>
</dbReference>
<evidence type="ECO:0000256" key="2">
    <source>
        <dbReference type="ARBA" id="ARBA00002147"/>
    </source>
</evidence>
<dbReference type="Proteomes" id="UP000431080">
    <property type="component" value="Unassembled WGS sequence"/>
</dbReference>
<dbReference type="InterPro" id="IPR011060">
    <property type="entry name" value="RibuloseP-bd_barrel"/>
</dbReference>
<dbReference type="GO" id="GO:0005975">
    <property type="term" value="P:carbohydrate metabolic process"/>
    <property type="evidence" value="ECO:0007669"/>
    <property type="project" value="UniProtKB-UniRule"/>
</dbReference>
<evidence type="ECO:0000313" key="9">
    <source>
        <dbReference type="Proteomes" id="UP000431080"/>
    </source>
</evidence>
<keyword evidence="6 7" id="KW-0119">Carbohydrate metabolism</keyword>
<evidence type="ECO:0000256" key="4">
    <source>
        <dbReference type="ARBA" id="ARBA00007439"/>
    </source>
</evidence>
<dbReference type="EC" id="5.1.3.9" evidence="7"/>
<sequence length="248" mass="24705">MTSLLDDLRGRLVVSCQAYPGEPLHGPGHMTAMALSAIAGGAAGIRCEGPDDVRAIRAATTLPVIGLWKVGHEGVYITPTLDHALRVADAGADLVAIDATARPRPDGRTLAETIGALHERGIAVMADVATFAEGLAAADAGADVVSTTLAGYTHERGDAADAPDLELVRALAAALDVPVFAEGRIATPNQLATAFEAGAWSVVVGGAITRPAAITASFVAAIPAHAAAAGVATAGPVGATETSGGLRG</sequence>
<reference evidence="8 9" key="1">
    <citation type="submission" date="2019-10" db="EMBL/GenBank/DDBJ databases">
        <authorList>
            <person name="Nie G."/>
            <person name="Ming H."/>
            <person name="Yi B."/>
        </authorList>
    </citation>
    <scope>NUCLEOTIDE SEQUENCE [LARGE SCALE GENOMIC DNA]</scope>
    <source>
        <strain evidence="8 9">CFH 90414</strain>
    </source>
</reference>
<dbReference type="EMBL" id="WJIF01000007">
    <property type="protein sequence ID" value="MRG60734.1"/>
    <property type="molecule type" value="Genomic_DNA"/>
</dbReference>
<comment type="similarity">
    <text evidence="4 7">Belongs to the NanE family.</text>
</comment>
<dbReference type="Gene3D" id="3.20.20.70">
    <property type="entry name" value="Aldolase class I"/>
    <property type="match status" value="1"/>
</dbReference>
<dbReference type="SUPFAM" id="SSF51366">
    <property type="entry name" value="Ribulose-phoshate binding barrel"/>
    <property type="match status" value="1"/>
</dbReference>
<evidence type="ECO:0000256" key="7">
    <source>
        <dbReference type="HAMAP-Rule" id="MF_01235"/>
    </source>
</evidence>
<gene>
    <name evidence="7" type="primary">nanE</name>
    <name evidence="8" type="ORF">GE115_12765</name>
</gene>
<comment type="function">
    <text evidence="2 7">Converts N-acetylmannosamine-6-phosphate (ManNAc-6-P) to N-acetylglucosamine-6-phosphate (GlcNAc-6-P).</text>
</comment>